<dbReference type="NCBIfam" id="NF045794">
    <property type="entry name" value="CsxC_fam"/>
    <property type="match status" value="1"/>
</dbReference>
<dbReference type="InterPro" id="IPR054845">
    <property type="entry name" value="Exosporium_prot_C"/>
</dbReference>
<accession>A0A1M5YKL4</accession>
<evidence type="ECO:0000313" key="2">
    <source>
        <dbReference type="Proteomes" id="UP000184389"/>
    </source>
</evidence>
<keyword evidence="2" id="KW-1185">Reference proteome</keyword>
<dbReference type="AlphaFoldDB" id="A0A1M5YKL4"/>
<dbReference type="RefSeq" id="WP_132996289.1">
    <property type="nucleotide sequence ID" value="NZ_FQXR01000012.1"/>
</dbReference>
<proteinExistence type="predicted"/>
<gene>
    <name evidence="1" type="ORF">SAMN02745180_02265</name>
</gene>
<reference evidence="1 2" key="1">
    <citation type="submission" date="2016-11" db="EMBL/GenBank/DDBJ databases">
        <authorList>
            <person name="Jaros S."/>
            <person name="Januszkiewicz K."/>
            <person name="Wedrychowicz H."/>
        </authorList>
    </citation>
    <scope>NUCLEOTIDE SEQUENCE [LARGE SCALE GENOMIC DNA]</scope>
    <source>
        <strain evidence="1 2">DSM 13106</strain>
    </source>
</reference>
<sequence length="345" mass="39233">MAEPIDFINISYVQFFTDMNCNDMDNNATIVHTENTNSIDVDSNVVNEETVDIESSDSFNIDEANEIISSNDSKDESSINMQCFDNRCGDDLVEPSPCVNVNSRNLDICPNYSETPTGIKTGVIAKIPVVLAQLTVPFHISSVINLPELVFEVKDIKKSLKVTQCILLQPTNILFIKGFVRQNIDYSTINCSSLDGVSVDIHHCTVDTPFECSTSVNFFIEPLKPLQNTKQEFQYLKEEIFSKKAFAEKDKSLLGDFSEFNQVSEEFFNECPFCKLLSSRIVEFDELINNFPQLNIEFPYKEKFFIQIEEKMVIEIKLEIIQNINVVIPPIINDLTKINIKNIIT</sequence>
<protein>
    <recommendedName>
        <fullName evidence="3">SipL SPOCS domain-containing protein</fullName>
    </recommendedName>
</protein>
<dbReference type="STRING" id="1123281.SAMN02745180_02265"/>
<dbReference type="Proteomes" id="UP000184389">
    <property type="component" value="Unassembled WGS sequence"/>
</dbReference>
<evidence type="ECO:0008006" key="3">
    <source>
        <dbReference type="Google" id="ProtNLM"/>
    </source>
</evidence>
<dbReference type="OrthoDB" id="2381017at2"/>
<evidence type="ECO:0000313" key="1">
    <source>
        <dbReference type="EMBL" id="SHI12428.1"/>
    </source>
</evidence>
<name>A0A1M5YKL4_9FIRM</name>
<organism evidence="1 2">
    <name type="scientific">Sporanaerobacter acetigenes DSM 13106</name>
    <dbReference type="NCBI Taxonomy" id="1123281"/>
    <lineage>
        <taxon>Bacteria</taxon>
        <taxon>Bacillati</taxon>
        <taxon>Bacillota</taxon>
        <taxon>Tissierellia</taxon>
        <taxon>Tissierellales</taxon>
        <taxon>Sporanaerobacteraceae</taxon>
        <taxon>Sporanaerobacter</taxon>
    </lineage>
</organism>
<dbReference type="EMBL" id="FQXR01000012">
    <property type="protein sequence ID" value="SHI12428.1"/>
    <property type="molecule type" value="Genomic_DNA"/>
</dbReference>